<dbReference type="AlphaFoldDB" id="A0A0F9HTF8"/>
<name>A0A0F9HTF8_9ZZZZ</name>
<dbReference type="EMBL" id="LAZR01023465">
    <property type="protein sequence ID" value="KKL78417.1"/>
    <property type="molecule type" value="Genomic_DNA"/>
</dbReference>
<proteinExistence type="predicted"/>
<sequence length="505" mass="59934">LKLNKNFHNDFVLYLRWLINEVYIIISEFWDITNLPKFERIIRDDLKEFCFDAEKDKNCSTRNKEFDLENEKSNTQKFVEKEDYINFLEILRSEIAKLVSAKELHRNRLANWRLAKYLDLPFGQRKDGRKWDAISTIFKGERHLTIEDLEKSKKSLQKFFGKKASDCINIINNFLTDKRLRRYSKQQWQDHNPNLNESFFKGLRTEFYSDEFMIPSYWYGFMGSDASVQSGFFEQSVEAVRDHRFRYQITIELSIKDRNLLIQFCENIGLDPLRIKERTREKWGKKYLHAYITFNCREMTEDLGKLGLISSKENRKGVPEYIRKAMVVSFEVLKRKYTGPKHIASTPSGRIALGWLRGAYDGDGHSDRTELGSASKMFLESIKKTFKIKYPVRPHHSAPDFWILTLGARLYNAMTSVCKEFGIGLERKDFYFSENREALFILIENLEDLKIGRDELQNLVFKSRLYQLTIQFKTSTETLRKLLNEWNIELPPNGYWTTRKKKVLN</sequence>
<organism evidence="1">
    <name type="scientific">marine sediment metagenome</name>
    <dbReference type="NCBI Taxonomy" id="412755"/>
    <lineage>
        <taxon>unclassified sequences</taxon>
        <taxon>metagenomes</taxon>
        <taxon>ecological metagenomes</taxon>
    </lineage>
</organism>
<evidence type="ECO:0008006" key="2">
    <source>
        <dbReference type="Google" id="ProtNLM"/>
    </source>
</evidence>
<comment type="caution">
    <text evidence="1">The sequence shown here is derived from an EMBL/GenBank/DDBJ whole genome shotgun (WGS) entry which is preliminary data.</text>
</comment>
<dbReference type="Gene3D" id="3.10.28.10">
    <property type="entry name" value="Homing endonucleases"/>
    <property type="match status" value="1"/>
</dbReference>
<gene>
    <name evidence="1" type="ORF">LCGC14_2025060</name>
</gene>
<reference evidence="1" key="1">
    <citation type="journal article" date="2015" name="Nature">
        <title>Complex archaea that bridge the gap between prokaryotes and eukaryotes.</title>
        <authorList>
            <person name="Spang A."/>
            <person name="Saw J.H."/>
            <person name="Jorgensen S.L."/>
            <person name="Zaremba-Niedzwiedzka K."/>
            <person name="Martijn J."/>
            <person name="Lind A.E."/>
            <person name="van Eijk R."/>
            <person name="Schleper C."/>
            <person name="Guy L."/>
            <person name="Ettema T.J."/>
        </authorList>
    </citation>
    <scope>NUCLEOTIDE SEQUENCE</scope>
</reference>
<feature type="non-terminal residue" evidence="1">
    <location>
        <position position="1"/>
    </location>
</feature>
<accession>A0A0F9HTF8</accession>
<protein>
    <recommendedName>
        <fullName evidence="2">Homing endonuclease LAGLIDADG domain-containing protein</fullName>
    </recommendedName>
</protein>
<evidence type="ECO:0000313" key="1">
    <source>
        <dbReference type="EMBL" id="KKL78417.1"/>
    </source>
</evidence>
<dbReference type="InterPro" id="IPR027434">
    <property type="entry name" value="Homing_endonucl"/>
</dbReference>